<dbReference type="EMBL" id="KQ423213">
    <property type="protein sequence ID" value="KOF73333.1"/>
    <property type="molecule type" value="Genomic_DNA"/>
</dbReference>
<name>A0A0L8G8J8_OCTBM</name>
<dbReference type="EMBL" id="KQ423213">
    <property type="protein sequence ID" value="KOF73332.1"/>
    <property type="molecule type" value="Genomic_DNA"/>
</dbReference>
<keyword evidence="1" id="KW-0811">Translocation</keyword>
<dbReference type="InterPro" id="IPR035427">
    <property type="entry name" value="Tim10-like_dom_sf"/>
</dbReference>
<keyword evidence="1" id="KW-0813">Transport</keyword>
<comment type="function">
    <text evidence="1">Mitochondrial intermembrane chaperone that participates in the import and insertion of some multi-pass transmembrane proteins into the mitochondrial inner membrane. Also required for the transfer of beta-barrel precursors from the TOM complex to the sorting and assembly machinery (SAM complex) of the outer membrane. Acts as a chaperone-like protein that protects the hydrophobic precursors from aggregation and guide them through the mitochondrial intermembrane space.</text>
</comment>
<reference evidence="3" key="1">
    <citation type="submission" date="2015-07" db="EMBL/GenBank/DDBJ databases">
        <title>MeaNS - Measles Nucleotide Surveillance Program.</title>
        <authorList>
            <person name="Tran T."/>
            <person name="Druce J."/>
        </authorList>
    </citation>
    <scope>NUCLEOTIDE SEQUENCE</scope>
    <source>
        <strain evidence="3">UCB-OBI-ISO-001</strain>
        <tissue evidence="3">Gonad</tissue>
    </source>
</reference>
<dbReference type="GO" id="GO:0005743">
    <property type="term" value="C:mitochondrial inner membrane"/>
    <property type="evidence" value="ECO:0007669"/>
    <property type="project" value="UniProtKB-SubCell"/>
</dbReference>
<dbReference type="AlphaFoldDB" id="A0A0L8G8J8"/>
<keyword evidence="1" id="KW-0653">Protein transport</keyword>
<feature type="domain" description="Tim10-like" evidence="2">
    <location>
        <begin position="12"/>
        <end position="73"/>
    </location>
</feature>
<gene>
    <name evidence="3" type="ORF">OCBIM_22038089mg</name>
</gene>
<dbReference type="InterPro" id="IPR004217">
    <property type="entry name" value="Tim10-like"/>
</dbReference>
<comment type="domain">
    <text evidence="1">The twin CX3C motif contains 4 conserved Cys residues that form 2 disulfide bonds in the mitochondrial intermembrane space.</text>
</comment>
<protein>
    <recommendedName>
        <fullName evidence="1">Mitochondrial import inner membrane translocase subunit</fullName>
    </recommendedName>
</protein>
<comment type="similarity">
    <text evidence="1">Belongs to the small Tim family.</text>
</comment>
<dbReference type="SUPFAM" id="SSF144122">
    <property type="entry name" value="Tim10-like"/>
    <property type="match status" value="1"/>
</dbReference>
<evidence type="ECO:0000259" key="2">
    <source>
        <dbReference type="Pfam" id="PF02953"/>
    </source>
</evidence>
<sequence>MSNVLKDARVQQFLEIESQKQKFQQLVHTLNEQCWDICVDKTGQKLDSRTESCIANCVERFIDTTNFVVNRLESVQVTGPDEDELML</sequence>
<comment type="subunit">
    <text evidence="1">Heterohexamer.</text>
</comment>
<accession>A0A0L8G8J8</accession>
<keyword evidence="1" id="KW-0143">Chaperone</keyword>
<keyword evidence="1" id="KW-0496">Mitochondrion</keyword>
<keyword evidence="1" id="KW-0999">Mitochondrion inner membrane</keyword>
<dbReference type="STRING" id="37653.A0A0L8G8J8"/>
<evidence type="ECO:0000313" key="3">
    <source>
        <dbReference type="EMBL" id="KOF73332.1"/>
    </source>
</evidence>
<dbReference type="GO" id="GO:0015031">
    <property type="term" value="P:protein transport"/>
    <property type="evidence" value="ECO:0007669"/>
    <property type="project" value="UniProtKB-KW"/>
</dbReference>
<proteinExistence type="inferred from homology"/>
<evidence type="ECO:0000256" key="1">
    <source>
        <dbReference type="RuleBase" id="RU367043"/>
    </source>
</evidence>
<organism evidence="3">
    <name type="scientific">Octopus bimaculoides</name>
    <name type="common">California two-spotted octopus</name>
    <dbReference type="NCBI Taxonomy" id="37653"/>
    <lineage>
        <taxon>Eukaryota</taxon>
        <taxon>Metazoa</taxon>
        <taxon>Spiralia</taxon>
        <taxon>Lophotrochozoa</taxon>
        <taxon>Mollusca</taxon>
        <taxon>Cephalopoda</taxon>
        <taxon>Coleoidea</taxon>
        <taxon>Octopodiformes</taxon>
        <taxon>Octopoda</taxon>
        <taxon>Incirrata</taxon>
        <taxon>Octopodidae</taxon>
        <taxon>Octopus</taxon>
    </lineage>
</organism>
<dbReference type="Pfam" id="PF02953">
    <property type="entry name" value="zf-Tim10_DDP"/>
    <property type="match status" value="1"/>
</dbReference>
<dbReference type="Gene3D" id="1.10.287.810">
    <property type="entry name" value="Mitochondrial import inner membrane translocase subunit tim13 like domains"/>
    <property type="match status" value="1"/>
</dbReference>
<keyword evidence="1" id="KW-0472">Membrane</keyword>
<comment type="subcellular location">
    <subcellularLocation>
        <location evidence="1">Mitochondrion inner membrane</location>
        <topology evidence="1">Peripheral membrane protein</topology>
        <orientation evidence="1">Intermembrane side</orientation>
    </subcellularLocation>
</comment>
<keyword evidence="1" id="KW-1015">Disulfide bond</keyword>